<gene>
    <name evidence="2" type="ORF">SD77_3658</name>
</gene>
<dbReference type="InterPro" id="IPR025357">
    <property type="entry name" value="DUF4261"/>
</dbReference>
<feature type="domain" description="DUF4261" evidence="1">
    <location>
        <begin position="155"/>
        <end position="209"/>
    </location>
</feature>
<proteinExistence type="predicted"/>
<dbReference type="RefSeq" id="WP_041113568.1">
    <property type="nucleotide sequence ID" value="NZ_JARTHD010000031.1"/>
</dbReference>
<dbReference type="EMBL" id="JXLP01000005">
    <property type="protein sequence ID" value="KIL78857.1"/>
    <property type="molecule type" value="Genomic_DNA"/>
</dbReference>
<evidence type="ECO:0000313" key="2">
    <source>
        <dbReference type="EMBL" id="KIL78857.1"/>
    </source>
</evidence>
<name>A0ABR5AVT6_BACBA</name>
<evidence type="ECO:0000313" key="3">
    <source>
        <dbReference type="Proteomes" id="UP000031982"/>
    </source>
</evidence>
<sequence>MSEVQVIIGVPGKWKNRSELIQAVASNGDGYLMAGYIIHNAKKDVGFQVEVYEHDPHLKEAFSYAGAFQESLLDEIEHHTFTVYVIANINGIEGLKQVVDVGATLLKAGGLAIKIETSGMAHTKDEWYQLLENQDYFPLYSHFVTLVGDEESYFSCGMKAFGLPDVITPSSISPEEAADLLNNFNLYSIVEHPPFKNGEIFSLEKNSPVYKIDFINEFRYEEEDVFFNPFGLINLIPA</sequence>
<protein>
    <recommendedName>
        <fullName evidence="1">DUF4261 domain-containing protein</fullName>
    </recommendedName>
</protein>
<evidence type="ECO:0000259" key="1">
    <source>
        <dbReference type="Pfam" id="PF14080"/>
    </source>
</evidence>
<comment type="caution">
    <text evidence="2">The sequence shown here is derived from an EMBL/GenBank/DDBJ whole genome shotgun (WGS) entry which is preliminary data.</text>
</comment>
<accession>A0ABR5AVT6</accession>
<organism evidence="2 3">
    <name type="scientific">Bacillus badius</name>
    <dbReference type="NCBI Taxonomy" id="1455"/>
    <lineage>
        <taxon>Bacteria</taxon>
        <taxon>Bacillati</taxon>
        <taxon>Bacillota</taxon>
        <taxon>Bacilli</taxon>
        <taxon>Bacillales</taxon>
        <taxon>Bacillaceae</taxon>
        <taxon>Pseudobacillus</taxon>
    </lineage>
</organism>
<dbReference type="Pfam" id="PF14080">
    <property type="entry name" value="DUF4261"/>
    <property type="match status" value="1"/>
</dbReference>
<dbReference type="Proteomes" id="UP000031982">
    <property type="component" value="Unassembled WGS sequence"/>
</dbReference>
<reference evidence="2 3" key="1">
    <citation type="submission" date="2015-01" db="EMBL/GenBank/DDBJ databases">
        <title>Genome Assembly of Bacillus badius MTCC 1458.</title>
        <authorList>
            <person name="Verma A."/>
            <person name="Khatri I."/>
            <person name="Mual P."/>
            <person name="Subramanian S."/>
            <person name="Krishnamurthi S."/>
        </authorList>
    </citation>
    <scope>NUCLEOTIDE SEQUENCE [LARGE SCALE GENOMIC DNA]</scope>
    <source>
        <strain evidence="2 3">MTCC 1458</strain>
    </source>
</reference>
<keyword evidence="3" id="KW-1185">Reference proteome</keyword>